<dbReference type="Proteomes" id="UP001470230">
    <property type="component" value="Unassembled WGS sequence"/>
</dbReference>
<evidence type="ECO:0000313" key="1">
    <source>
        <dbReference type="EMBL" id="KAK8890534.1"/>
    </source>
</evidence>
<keyword evidence="2" id="KW-1185">Reference proteome</keyword>
<comment type="caution">
    <text evidence="1">The sequence shown here is derived from an EMBL/GenBank/DDBJ whole genome shotgun (WGS) entry which is preliminary data.</text>
</comment>
<organism evidence="1 2">
    <name type="scientific">Tritrichomonas musculus</name>
    <dbReference type="NCBI Taxonomy" id="1915356"/>
    <lineage>
        <taxon>Eukaryota</taxon>
        <taxon>Metamonada</taxon>
        <taxon>Parabasalia</taxon>
        <taxon>Tritrichomonadida</taxon>
        <taxon>Tritrichomonadidae</taxon>
        <taxon>Tritrichomonas</taxon>
    </lineage>
</organism>
<protein>
    <submittedName>
        <fullName evidence="1">Uncharacterized protein</fullName>
    </submittedName>
</protein>
<reference evidence="1 2" key="1">
    <citation type="submission" date="2024-04" db="EMBL/GenBank/DDBJ databases">
        <title>Tritrichomonas musculus Genome.</title>
        <authorList>
            <person name="Alves-Ferreira E."/>
            <person name="Grigg M."/>
            <person name="Lorenzi H."/>
            <person name="Galac M."/>
        </authorList>
    </citation>
    <scope>NUCLEOTIDE SEQUENCE [LARGE SCALE GENOMIC DNA]</scope>
    <source>
        <strain evidence="1 2">EAF2021</strain>
    </source>
</reference>
<evidence type="ECO:0000313" key="2">
    <source>
        <dbReference type="Proteomes" id="UP001470230"/>
    </source>
</evidence>
<name>A0ABR2KHC1_9EUKA</name>
<dbReference type="EMBL" id="JAPFFF010000005">
    <property type="protein sequence ID" value="KAK8890534.1"/>
    <property type="molecule type" value="Genomic_DNA"/>
</dbReference>
<sequence length="119" mass="13990">MNNKNTKSKKIDSLAFEDASLKLKIRENQMILDQIENNVDKNYFDFVSSLPLFDSLEKTSYEKSIINEIEIIGQKDLAKDPLANQKLVNEHIFYKQEQDKLKKQLKNMDLEQKHISNDE</sequence>
<gene>
    <name evidence="1" type="ORF">M9Y10_035311</name>
</gene>
<accession>A0ABR2KHC1</accession>
<proteinExistence type="predicted"/>